<name>A0A8J3G055_9BURK</name>
<reference evidence="2" key="2">
    <citation type="submission" date="2020-09" db="EMBL/GenBank/DDBJ databases">
        <authorList>
            <person name="Sun Q."/>
            <person name="Kim S."/>
        </authorList>
    </citation>
    <scope>NUCLEOTIDE SEQUENCE</scope>
    <source>
        <strain evidence="2">KCTC 32501</strain>
    </source>
</reference>
<dbReference type="Proteomes" id="UP000614287">
    <property type="component" value="Unassembled WGS sequence"/>
</dbReference>
<dbReference type="RefSeq" id="WP_189491839.1">
    <property type="nucleotide sequence ID" value="NZ_BMZG01000003.1"/>
</dbReference>
<evidence type="ECO:0000256" key="1">
    <source>
        <dbReference type="SAM" id="Phobius"/>
    </source>
</evidence>
<dbReference type="EMBL" id="BMZG01000003">
    <property type="protein sequence ID" value="GHA69293.1"/>
    <property type="molecule type" value="Genomic_DNA"/>
</dbReference>
<comment type="caution">
    <text evidence="2">The sequence shown here is derived from an EMBL/GenBank/DDBJ whole genome shotgun (WGS) entry which is preliminary data.</text>
</comment>
<evidence type="ECO:0000313" key="3">
    <source>
        <dbReference type="Proteomes" id="UP000614287"/>
    </source>
</evidence>
<gene>
    <name evidence="2" type="ORF">GCM10009007_07660</name>
</gene>
<keyword evidence="1" id="KW-0472">Membrane</keyword>
<keyword evidence="3" id="KW-1185">Reference proteome</keyword>
<keyword evidence="1" id="KW-0812">Transmembrane</keyword>
<feature type="transmembrane region" description="Helical" evidence="1">
    <location>
        <begin position="69"/>
        <end position="89"/>
    </location>
</feature>
<accession>A0A8J3G055</accession>
<organism evidence="2 3">
    <name type="scientific">Formosimonas limnophila</name>
    <dbReference type="NCBI Taxonomy" id="1384487"/>
    <lineage>
        <taxon>Bacteria</taxon>
        <taxon>Pseudomonadati</taxon>
        <taxon>Pseudomonadota</taxon>
        <taxon>Betaproteobacteria</taxon>
        <taxon>Burkholderiales</taxon>
        <taxon>Burkholderiaceae</taxon>
        <taxon>Formosimonas</taxon>
    </lineage>
</organism>
<evidence type="ECO:0008006" key="4">
    <source>
        <dbReference type="Google" id="ProtNLM"/>
    </source>
</evidence>
<sequence>MKRVVLIMVLVAFTALTGVAVWHHGYWGILEPHFKSFGAAQVFVDLLIALTLFMVWMWRDAKKAGRNPVPWLVLTLLAGSFGPLIYLLVYKSGKEAS</sequence>
<dbReference type="AlphaFoldDB" id="A0A8J3G055"/>
<proteinExistence type="predicted"/>
<feature type="transmembrane region" description="Helical" evidence="1">
    <location>
        <begin position="36"/>
        <end position="57"/>
    </location>
</feature>
<reference evidence="2" key="1">
    <citation type="journal article" date="2014" name="Int. J. Syst. Evol. Microbiol.">
        <title>Complete genome sequence of Corynebacterium casei LMG S-19264T (=DSM 44701T), isolated from a smear-ripened cheese.</title>
        <authorList>
            <consortium name="US DOE Joint Genome Institute (JGI-PGF)"/>
            <person name="Walter F."/>
            <person name="Albersmeier A."/>
            <person name="Kalinowski J."/>
            <person name="Ruckert C."/>
        </authorList>
    </citation>
    <scope>NUCLEOTIDE SEQUENCE</scope>
    <source>
        <strain evidence="2">KCTC 32501</strain>
    </source>
</reference>
<keyword evidence="1" id="KW-1133">Transmembrane helix</keyword>
<protein>
    <recommendedName>
        <fullName evidence="4">DUF2834 domain-containing protein</fullName>
    </recommendedName>
</protein>
<evidence type="ECO:0000313" key="2">
    <source>
        <dbReference type="EMBL" id="GHA69293.1"/>
    </source>
</evidence>